<evidence type="ECO:0000256" key="6">
    <source>
        <dbReference type="ARBA" id="ARBA00023054"/>
    </source>
</evidence>
<dbReference type="InterPro" id="IPR038005">
    <property type="entry name" value="RX-like_CC"/>
</dbReference>
<protein>
    <recommendedName>
        <fullName evidence="13">AAA+ ATPase domain-containing protein</fullName>
    </recommendedName>
</protein>
<evidence type="ECO:0000313" key="12">
    <source>
        <dbReference type="Proteomes" id="UP000636709"/>
    </source>
</evidence>
<keyword evidence="6" id="KW-0175">Coiled coil</keyword>
<feature type="domain" description="NB-ARC" evidence="7">
    <location>
        <begin position="180"/>
        <end position="351"/>
    </location>
</feature>
<dbReference type="SUPFAM" id="SSF52058">
    <property type="entry name" value="L domain-like"/>
    <property type="match status" value="1"/>
</dbReference>
<dbReference type="OrthoDB" id="648730at2759"/>
<dbReference type="GO" id="GO:0002758">
    <property type="term" value="P:innate immune response-activating signaling pathway"/>
    <property type="evidence" value="ECO:0007669"/>
    <property type="project" value="UniProtKB-ARBA"/>
</dbReference>
<dbReference type="Gene3D" id="1.10.8.430">
    <property type="entry name" value="Helical domain of apoptotic protease-activating factors"/>
    <property type="match status" value="1"/>
</dbReference>
<evidence type="ECO:0000256" key="1">
    <source>
        <dbReference type="ARBA" id="ARBA00008894"/>
    </source>
</evidence>
<keyword evidence="12" id="KW-1185">Reference proteome</keyword>
<dbReference type="PANTHER" id="PTHR23155">
    <property type="entry name" value="DISEASE RESISTANCE PROTEIN RP"/>
    <property type="match status" value="1"/>
</dbReference>
<dbReference type="CDD" id="cd14798">
    <property type="entry name" value="RX-CC_like"/>
    <property type="match status" value="1"/>
</dbReference>
<feature type="domain" description="Disease resistance R13L4/SHOC-2-like LRR" evidence="10">
    <location>
        <begin position="560"/>
        <end position="920"/>
    </location>
</feature>
<keyword evidence="4" id="KW-0547">Nucleotide-binding</keyword>
<dbReference type="Gene3D" id="3.80.10.10">
    <property type="entry name" value="Ribonuclease Inhibitor"/>
    <property type="match status" value="1"/>
</dbReference>
<gene>
    <name evidence="11" type="ORF">HU200_066372</name>
</gene>
<evidence type="ECO:0000259" key="10">
    <source>
        <dbReference type="Pfam" id="PF23598"/>
    </source>
</evidence>
<dbReference type="PANTHER" id="PTHR23155:SF1028">
    <property type="entry name" value="OS08G0174800 PROTEIN"/>
    <property type="match status" value="1"/>
</dbReference>
<accession>A0A835DWP3</accession>
<keyword evidence="5" id="KW-0611">Plant defense</keyword>
<dbReference type="Gene3D" id="3.40.50.300">
    <property type="entry name" value="P-loop containing nucleotide triphosphate hydrolases"/>
    <property type="match status" value="1"/>
</dbReference>
<sequence length="947" mass="106629">MEKAIVSAATGVMSSVLAKLAELLQEEYKLAKGVRKDIEYLKTELSVMNNLLRVLGDLEELDDLNKGWRDTVRELAYDIEDCIDRSITRLSHAASDAAGRRLSAKQLVRKIKKIRVSLQVAHQIQELKARVAEESKRHKRYKLDGLVGPSGASPNNKVDLRMCALWVETEKLVGLDEPRDEIIRWLMPTEGEVKPSQQVRTLSIVGCAGLGKTTLAKQVYEKIKGDFDCKALVSVSLNPQIKDVLMKICSQVGVTTSMVDDEPILVDKLREHLQHKRYIVVVDDIWDSGPWKIIGDALVKASPGSIIIITTRLKDVAQSCCSSHGGCVYDMKPLDDDNSKRLFFKRIFDTEEKCPHELEGVSKDILKKCDGIPLAIISISSFLAVDVRRSPDQWNKVKESISSPLPGNQSVETMKSVLSLSYFNLPRHLRTCLLYLSAFPEDCEIERDRLVSRWVAEGFVHPEPGKTLYEVGLKYFNVLINRSLIQPWKEEDGLVLSCQVHDVILNFLASKSFEENFLTLLDSSGVPPSPLHSNKVRRLSLQNSYQAENVVSWIKSIKPHVRSLACFVDCKELHPLSKFEVVRVLDLENCGSLRNIHLENIEMLLQLRYLSIRRTSVSELPIGIGQVQRLETLDIRETEVEQLPSTIVLLEKLARLFVGSKVKFPAEGFGKMKGLEQLTCFMVRKQPLGFLKELGQLTNLEILEAIWEDYNMGEEDYYYEGSEWGIFTSSLQALGSHKLHSLYFRDGQSEIEICIPMDSSFPALSKLRTFSIGSFNSLPIWMGSLANLELLNLGISEFTEDDMQVLGGMPALEVLVLSIGIYTAPFTISASGAFQRLKSFKVDSLYGVLFMPGSMPNLRHLHAQLYYTTGVSHDLGLQHLASLVKVRIYVRAWRGSRGGVQALEAQTRSVLDAHPNRPTLDFNSHFTKGDHYSRHFTRLAIKQVATK</sequence>
<dbReference type="InterPro" id="IPR055414">
    <property type="entry name" value="LRR_R13L4/SHOC2-like"/>
</dbReference>
<comment type="caution">
    <text evidence="11">The sequence shown here is derived from an EMBL/GenBank/DDBJ whole genome shotgun (WGS) entry which is preliminary data.</text>
</comment>
<evidence type="ECO:0000313" key="11">
    <source>
        <dbReference type="EMBL" id="KAF8644706.1"/>
    </source>
</evidence>
<organism evidence="11 12">
    <name type="scientific">Digitaria exilis</name>
    <dbReference type="NCBI Taxonomy" id="1010633"/>
    <lineage>
        <taxon>Eukaryota</taxon>
        <taxon>Viridiplantae</taxon>
        <taxon>Streptophyta</taxon>
        <taxon>Embryophyta</taxon>
        <taxon>Tracheophyta</taxon>
        <taxon>Spermatophyta</taxon>
        <taxon>Magnoliopsida</taxon>
        <taxon>Liliopsida</taxon>
        <taxon>Poales</taxon>
        <taxon>Poaceae</taxon>
        <taxon>PACMAD clade</taxon>
        <taxon>Panicoideae</taxon>
        <taxon>Panicodae</taxon>
        <taxon>Paniceae</taxon>
        <taxon>Anthephorinae</taxon>
        <taxon>Digitaria</taxon>
    </lineage>
</organism>
<dbReference type="Gene3D" id="1.10.10.10">
    <property type="entry name" value="Winged helix-like DNA-binding domain superfamily/Winged helix DNA-binding domain"/>
    <property type="match status" value="1"/>
</dbReference>
<evidence type="ECO:0000256" key="5">
    <source>
        <dbReference type="ARBA" id="ARBA00022821"/>
    </source>
</evidence>
<evidence type="ECO:0008006" key="13">
    <source>
        <dbReference type="Google" id="ProtNLM"/>
    </source>
</evidence>
<feature type="domain" description="Disease resistance N-terminal" evidence="8">
    <location>
        <begin position="12"/>
        <end position="94"/>
    </location>
</feature>
<dbReference type="PRINTS" id="PR00364">
    <property type="entry name" value="DISEASERSIST"/>
</dbReference>
<dbReference type="InterPro" id="IPR002182">
    <property type="entry name" value="NB-ARC"/>
</dbReference>
<evidence type="ECO:0000256" key="3">
    <source>
        <dbReference type="ARBA" id="ARBA00022737"/>
    </source>
</evidence>
<dbReference type="InterPro" id="IPR027417">
    <property type="entry name" value="P-loop_NTPase"/>
</dbReference>
<evidence type="ECO:0000256" key="4">
    <source>
        <dbReference type="ARBA" id="ARBA00022741"/>
    </source>
</evidence>
<dbReference type="EMBL" id="JACEFO010003067">
    <property type="protein sequence ID" value="KAF8644706.1"/>
    <property type="molecule type" value="Genomic_DNA"/>
</dbReference>
<comment type="similarity">
    <text evidence="1">Belongs to the disease resistance NB-LRR family.</text>
</comment>
<feature type="domain" description="Disease resistance protein winged helix" evidence="9">
    <location>
        <begin position="439"/>
        <end position="506"/>
    </location>
</feature>
<dbReference type="Pfam" id="PF18052">
    <property type="entry name" value="Rx_N"/>
    <property type="match status" value="1"/>
</dbReference>
<dbReference type="InterPro" id="IPR042197">
    <property type="entry name" value="Apaf_helical"/>
</dbReference>
<dbReference type="Pfam" id="PF23559">
    <property type="entry name" value="WHD_DRP"/>
    <property type="match status" value="1"/>
</dbReference>
<dbReference type="AlphaFoldDB" id="A0A835DWP3"/>
<dbReference type="GO" id="GO:0043531">
    <property type="term" value="F:ADP binding"/>
    <property type="evidence" value="ECO:0007669"/>
    <property type="project" value="InterPro"/>
</dbReference>
<keyword evidence="3" id="KW-0677">Repeat</keyword>
<dbReference type="Proteomes" id="UP000636709">
    <property type="component" value="Unassembled WGS sequence"/>
</dbReference>
<dbReference type="Pfam" id="PF23598">
    <property type="entry name" value="LRR_14"/>
    <property type="match status" value="1"/>
</dbReference>
<dbReference type="Gene3D" id="1.20.5.4130">
    <property type="match status" value="1"/>
</dbReference>
<evidence type="ECO:0000259" key="7">
    <source>
        <dbReference type="Pfam" id="PF00931"/>
    </source>
</evidence>
<dbReference type="InterPro" id="IPR036388">
    <property type="entry name" value="WH-like_DNA-bd_sf"/>
</dbReference>
<dbReference type="GO" id="GO:0009626">
    <property type="term" value="P:plant-type hypersensitive response"/>
    <property type="evidence" value="ECO:0007669"/>
    <property type="project" value="UniProtKB-ARBA"/>
</dbReference>
<proteinExistence type="inferred from homology"/>
<dbReference type="FunFam" id="1.10.10.10:FF:000322">
    <property type="entry name" value="Probable disease resistance protein At1g63360"/>
    <property type="match status" value="1"/>
</dbReference>
<reference evidence="11" key="1">
    <citation type="submission" date="2020-07" db="EMBL/GenBank/DDBJ databases">
        <title>Genome sequence and genetic diversity analysis of an under-domesticated orphan crop, white fonio (Digitaria exilis).</title>
        <authorList>
            <person name="Bennetzen J.L."/>
            <person name="Chen S."/>
            <person name="Ma X."/>
            <person name="Wang X."/>
            <person name="Yssel A.E.J."/>
            <person name="Chaluvadi S.R."/>
            <person name="Johnson M."/>
            <person name="Gangashetty P."/>
            <person name="Hamidou F."/>
            <person name="Sanogo M.D."/>
            <person name="Zwaenepoel A."/>
            <person name="Wallace J."/>
            <person name="Van De Peer Y."/>
            <person name="Van Deynze A."/>
        </authorList>
    </citation>
    <scope>NUCLEOTIDE SEQUENCE</scope>
    <source>
        <tissue evidence="11">Leaves</tissue>
    </source>
</reference>
<dbReference type="InterPro" id="IPR032675">
    <property type="entry name" value="LRR_dom_sf"/>
</dbReference>
<dbReference type="SUPFAM" id="SSF52540">
    <property type="entry name" value="P-loop containing nucleoside triphosphate hydrolases"/>
    <property type="match status" value="1"/>
</dbReference>
<dbReference type="InterPro" id="IPR041118">
    <property type="entry name" value="Rx_N"/>
</dbReference>
<name>A0A835DWP3_9POAL</name>
<evidence type="ECO:0000256" key="2">
    <source>
        <dbReference type="ARBA" id="ARBA00022614"/>
    </source>
</evidence>
<dbReference type="InterPro" id="IPR058922">
    <property type="entry name" value="WHD_DRP"/>
</dbReference>
<dbReference type="Pfam" id="PF00931">
    <property type="entry name" value="NB-ARC"/>
    <property type="match status" value="1"/>
</dbReference>
<dbReference type="GO" id="GO:0042742">
    <property type="term" value="P:defense response to bacterium"/>
    <property type="evidence" value="ECO:0007669"/>
    <property type="project" value="UniProtKB-ARBA"/>
</dbReference>
<evidence type="ECO:0000259" key="9">
    <source>
        <dbReference type="Pfam" id="PF23559"/>
    </source>
</evidence>
<keyword evidence="2" id="KW-0433">Leucine-rich repeat</keyword>
<dbReference type="InterPro" id="IPR044974">
    <property type="entry name" value="Disease_R_plants"/>
</dbReference>
<evidence type="ECO:0000259" key="8">
    <source>
        <dbReference type="Pfam" id="PF18052"/>
    </source>
</evidence>